<dbReference type="EMBL" id="JAKMXF010000343">
    <property type="protein sequence ID" value="KAI6647215.1"/>
    <property type="molecule type" value="Genomic_DNA"/>
</dbReference>
<proteinExistence type="inferred from homology"/>
<dbReference type="AlphaFoldDB" id="A0AAV7JEQ9"/>
<keyword evidence="1" id="KW-0132">Cell division</keyword>
<dbReference type="InterPro" id="IPR048258">
    <property type="entry name" value="Cyclins_cyclin-box"/>
</dbReference>
<evidence type="ECO:0000313" key="8">
    <source>
        <dbReference type="Proteomes" id="UP001165289"/>
    </source>
</evidence>
<dbReference type="InterPro" id="IPR046965">
    <property type="entry name" value="Cyclin_A/B-like"/>
</dbReference>
<dbReference type="GO" id="GO:0051301">
    <property type="term" value="P:cell division"/>
    <property type="evidence" value="ECO:0007669"/>
    <property type="project" value="UniProtKB-KW"/>
</dbReference>
<dbReference type="FunFam" id="1.10.472.10:FF:000001">
    <property type="entry name" value="G2/mitotic-specific cyclin"/>
    <property type="match status" value="1"/>
</dbReference>
<dbReference type="SUPFAM" id="SSF47954">
    <property type="entry name" value="Cyclin-like"/>
    <property type="match status" value="2"/>
</dbReference>
<accession>A0AAV7JEQ9</accession>
<evidence type="ECO:0000256" key="3">
    <source>
        <dbReference type="ARBA" id="ARBA00023306"/>
    </source>
</evidence>
<dbReference type="InterPro" id="IPR004367">
    <property type="entry name" value="Cyclin_C-dom"/>
</dbReference>
<keyword evidence="8" id="KW-1185">Reference proteome</keyword>
<feature type="domain" description="Cyclin C-terminal" evidence="6">
    <location>
        <begin position="164"/>
        <end position="283"/>
    </location>
</feature>
<dbReference type="InterPro" id="IPR006671">
    <property type="entry name" value="Cyclin_N"/>
</dbReference>
<evidence type="ECO:0000313" key="7">
    <source>
        <dbReference type="EMBL" id="KAI6647215.1"/>
    </source>
</evidence>
<dbReference type="PANTHER" id="PTHR10177">
    <property type="entry name" value="CYCLINS"/>
    <property type="match status" value="1"/>
</dbReference>
<comment type="caution">
    <text evidence="7">The sequence shown here is derived from an EMBL/GenBank/DDBJ whole genome shotgun (WGS) entry which is preliminary data.</text>
</comment>
<dbReference type="InterPro" id="IPR039361">
    <property type="entry name" value="Cyclin"/>
</dbReference>
<dbReference type="GO" id="GO:0016538">
    <property type="term" value="F:cyclin-dependent protein serine/threonine kinase regulator activity"/>
    <property type="evidence" value="ECO:0007669"/>
    <property type="project" value="InterPro"/>
</dbReference>
<evidence type="ECO:0000256" key="2">
    <source>
        <dbReference type="ARBA" id="ARBA00023127"/>
    </source>
</evidence>
<evidence type="ECO:0000256" key="4">
    <source>
        <dbReference type="RuleBase" id="RU000383"/>
    </source>
</evidence>
<evidence type="ECO:0000256" key="1">
    <source>
        <dbReference type="ARBA" id="ARBA00022618"/>
    </source>
</evidence>
<evidence type="ECO:0000259" key="6">
    <source>
        <dbReference type="SMART" id="SM01332"/>
    </source>
</evidence>
<dbReference type="InterPro" id="IPR013763">
    <property type="entry name" value="Cyclin-like_dom"/>
</dbReference>
<dbReference type="GO" id="GO:0044772">
    <property type="term" value="P:mitotic cell cycle phase transition"/>
    <property type="evidence" value="ECO:0007669"/>
    <property type="project" value="InterPro"/>
</dbReference>
<dbReference type="Gene3D" id="1.10.472.10">
    <property type="entry name" value="Cyclin-like"/>
    <property type="match status" value="2"/>
</dbReference>
<dbReference type="PROSITE" id="PS00292">
    <property type="entry name" value="CYCLINS"/>
    <property type="match status" value="1"/>
</dbReference>
<dbReference type="SMART" id="SM01332">
    <property type="entry name" value="Cyclin_C"/>
    <property type="match status" value="1"/>
</dbReference>
<dbReference type="Pfam" id="PF00134">
    <property type="entry name" value="Cyclin_N"/>
    <property type="match status" value="1"/>
</dbReference>
<sequence>MASQFYPTKPVFFSLTESYKVSESHFTPRLDEYFSERLRHLLGIETATLVRSDYMDLQPELSPEARQTLLNWIMKVHFAYQLSPQTLFLSVRLLDRFLSVEQVQVEEVQLLGMSCLLIASKMEDTLPLSTRDLCLCVGDYCSVNDIIIAERNILCVLDYTTTLPSSLSFYEMMIQTLSPATNTNLYFLARYFLELLIYDQTGALSIRPSLQAAACVSRAVEMTQSNGENWCPSVSFGVTPEEVLVCKEHLLTVYMTAMTTKNHPVRLKFSSSAYQGIALSLSYTV</sequence>
<evidence type="ECO:0000259" key="5">
    <source>
        <dbReference type="SMART" id="SM00385"/>
    </source>
</evidence>
<keyword evidence="3" id="KW-0131">Cell cycle</keyword>
<protein>
    <submittedName>
        <fullName evidence="7">CYCB1-1 protein</fullName>
    </submittedName>
</protein>
<organism evidence="7 8">
    <name type="scientific">Oopsacas minuta</name>
    <dbReference type="NCBI Taxonomy" id="111878"/>
    <lineage>
        <taxon>Eukaryota</taxon>
        <taxon>Metazoa</taxon>
        <taxon>Porifera</taxon>
        <taxon>Hexactinellida</taxon>
        <taxon>Hexasterophora</taxon>
        <taxon>Lyssacinosida</taxon>
        <taxon>Leucopsacidae</taxon>
        <taxon>Oopsacas</taxon>
    </lineage>
</organism>
<dbReference type="PIRSF" id="PIRSF001771">
    <property type="entry name" value="Cyclin_A_B_D_E"/>
    <property type="match status" value="1"/>
</dbReference>
<dbReference type="Proteomes" id="UP001165289">
    <property type="component" value="Unassembled WGS sequence"/>
</dbReference>
<name>A0AAV7JEQ9_9METZ</name>
<dbReference type="SMART" id="SM00385">
    <property type="entry name" value="CYCLIN"/>
    <property type="match status" value="1"/>
</dbReference>
<comment type="similarity">
    <text evidence="4">Belongs to the cyclin family.</text>
</comment>
<keyword evidence="2 4" id="KW-0195">Cyclin</keyword>
<feature type="domain" description="Cyclin-like" evidence="5">
    <location>
        <begin position="71"/>
        <end position="155"/>
    </location>
</feature>
<reference evidence="7 8" key="1">
    <citation type="journal article" date="2023" name="BMC Biol.">
        <title>The compact genome of the sponge Oopsacas minuta (Hexactinellida) is lacking key metazoan core genes.</title>
        <authorList>
            <person name="Santini S."/>
            <person name="Schenkelaars Q."/>
            <person name="Jourda C."/>
            <person name="Duchesne M."/>
            <person name="Belahbib H."/>
            <person name="Rocher C."/>
            <person name="Selva M."/>
            <person name="Riesgo A."/>
            <person name="Vervoort M."/>
            <person name="Leys S.P."/>
            <person name="Kodjabachian L."/>
            <person name="Le Bivic A."/>
            <person name="Borchiellini C."/>
            <person name="Claverie J.M."/>
            <person name="Renard E."/>
        </authorList>
    </citation>
    <scope>NUCLEOTIDE SEQUENCE [LARGE SCALE GENOMIC DNA]</scope>
    <source>
        <strain evidence="7">SPO-2</strain>
    </source>
</reference>
<dbReference type="InterPro" id="IPR036915">
    <property type="entry name" value="Cyclin-like_sf"/>
</dbReference>
<gene>
    <name evidence="7" type="ORF">LOD99_12212</name>
</gene>
<dbReference type="Pfam" id="PF02984">
    <property type="entry name" value="Cyclin_C"/>
    <property type="match status" value="1"/>
</dbReference>